<dbReference type="InterPro" id="IPR001789">
    <property type="entry name" value="Sig_transdc_resp-reg_receiver"/>
</dbReference>
<sequence length="133" mass="14770">MKRKVLIIEDDIALYNMYSTELSLRGYEVLNVSDGSKAFEEVKKAKPDLILLDVMLPQRNGLDILGDLKSTEETKDIRVVMLTNYGTDENISKAVELGAEDYILKYNIVPSELSSKVNAILGDESDSAIKLVG</sequence>
<dbReference type="SMART" id="SM00448">
    <property type="entry name" value="REC"/>
    <property type="match status" value="1"/>
</dbReference>
<dbReference type="STRING" id="1802610.A2W32_01605"/>
<dbReference type="AlphaFoldDB" id="A0A1F4UT66"/>
<dbReference type="InterPro" id="IPR011006">
    <property type="entry name" value="CheY-like_superfamily"/>
</dbReference>
<dbReference type="GO" id="GO:0000155">
    <property type="term" value="F:phosphorelay sensor kinase activity"/>
    <property type="evidence" value="ECO:0007669"/>
    <property type="project" value="TreeGrafter"/>
</dbReference>
<evidence type="ECO:0000313" key="5">
    <source>
        <dbReference type="Proteomes" id="UP000177371"/>
    </source>
</evidence>
<protein>
    <recommendedName>
        <fullName evidence="3">Response regulatory domain-containing protein</fullName>
    </recommendedName>
</protein>
<name>A0A1F4UT66_UNCKA</name>
<dbReference type="PANTHER" id="PTHR43547">
    <property type="entry name" value="TWO-COMPONENT HISTIDINE KINASE"/>
    <property type="match status" value="1"/>
</dbReference>
<gene>
    <name evidence="4" type="ORF">A2W32_01605</name>
</gene>
<feature type="modified residue" description="4-aspartylphosphate" evidence="2">
    <location>
        <position position="53"/>
    </location>
</feature>
<evidence type="ECO:0000313" key="4">
    <source>
        <dbReference type="EMBL" id="OGC48151.1"/>
    </source>
</evidence>
<organism evidence="4 5">
    <name type="scientific">candidate division WWE3 bacterium RBG_16_37_10</name>
    <dbReference type="NCBI Taxonomy" id="1802610"/>
    <lineage>
        <taxon>Bacteria</taxon>
        <taxon>Katanobacteria</taxon>
    </lineage>
</organism>
<evidence type="ECO:0000259" key="3">
    <source>
        <dbReference type="PROSITE" id="PS50110"/>
    </source>
</evidence>
<dbReference type="PROSITE" id="PS50110">
    <property type="entry name" value="RESPONSE_REGULATORY"/>
    <property type="match status" value="1"/>
</dbReference>
<dbReference type="Gene3D" id="3.40.50.2300">
    <property type="match status" value="1"/>
</dbReference>
<feature type="domain" description="Response regulatory" evidence="3">
    <location>
        <begin position="4"/>
        <end position="120"/>
    </location>
</feature>
<dbReference type="SUPFAM" id="SSF52172">
    <property type="entry name" value="CheY-like"/>
    <property type="match status" value="1"/>
</dbReference>
<comment type="caution">
    <text evidence="4">The sequence shown here is derived from an EMBL/GenBank/DDBJ whole genome shotgun (WGS) entry which is preliminary data.</text>
</comment>
<keyword evidence="1 2" id="KW-0597">Phosphoprotein</keyword>
<evidence type="ECO:0000256" key="1">
    <source>
        <dbReference type="ARBA" id="ARBA00022553"/>
    </source>
</evidence>
<reference evidence="4 5" key="1">
    <citation type="journal article" date="2016" name="Nat. Commun.">
        <title>Thousands of microbial genomes shed light on interconnected biogeochemical processes in an aquifer system.</title>
        <authorList>
            <person name="Anantharaman K."/>
            <person name="Brown C.T."/>
            <person name="Hug L.A."/>
            <person name="Sharon I."/>
            <person name="Castelle C.J."/>
            <person name="Probst A.J."/>
            <person name="Thomas B.C."/>
            <person name="Singh A."/>
            <person name="Wilkins M.J."/>
            <person name="Karaoz U."/>
            <person name="Brodie E.L."/>
            <person name="Williams K.H."/>
            <person name="Hubbard S.S."/>
            <person name="Banfield J.F."/>
        </authorList>
    </citation>
    <scope>NUCLEOTIDE SEQUENCE [LARGE SCALE GENOMIC DNA]</scope>
</reference>
<dbReference type="EMBL" id="MEUT01000074">
    <property type="protein sequence ID" value="OGC48151.1"/>
    <property type="molecule type" value="Genomic_DNA"/>
</dbReference>
<dbReference type="PANTHER" id="PTHR43547:SF2">
    <property type="entry name" value="HYBRID SIGNAL TRANSDUCTION HISTIDINE KINASE C"/>
    <property type="match status" value="1"/>
</dbReference>
<dbReference type="Proteomes" id="UP000177371">
    <property type="component" value="Unassembled WGS sequence"/>
</dbReference>
<accession>A0A1F4UT66</accession>
<dbReference type="CDD" id="cd17574">
    <property type="entry name" value="REC_OmpR"/>
    <property type="match status" value="1"/>
</dbReference>
<proteinExistence type="predicted"/>
<dbReference type="Pfam" id="PF00072">
    <property type="entry name" value="Response_reg"/>
    <property type="match status" value="1"/>
</dbReference>
<evidence type="ECO:0000256" key="2">
    <source>
        <dbReference type="PROSITE-ProRule" id="PRU00169"/>
    </source>
</evidence>